<name>A0A5K3EJ99_MESCO</name>
<dbReference type="GO" id="GO:0006888">
    <property type="term" value="P:endoplasmic reticulum to Golgi vesicle-mediated transport"/>
    <property type="evidence" value="ECO:0007669"/>
    <property type="project" value="InterPro"/>
</dbReference>
<keyword evidence="5 6" id="KW-0472">Membrane</keyword>
<feature type="transmembrane region" description="Helical" evidence="6">
    <location>
        <begin position="79"/>
        <end position="98"/>
    </location>
</feature>
<comment type="similarity">
    <text evidence="2 6">Belongs to the YIP1 family.</text>
</comment>
<dbReference type="PANTHER" id="PTHR21236">
    <property type="entry name" value="GOLGI MEMBRANE PROTEIN YIP1"/>
    <property type="match status" value="1"/>
</dbReference>
<feature type="domain" description="Yip1" evidence="7">
    <location>
        <begin position="69"/>
        <end position="220"/>
    </location>
</feature>
<keyword evidence="3 6" id="KW-0812">Transmembrane</keyword>
<protein>
    <recommendedName>
        <fullName evidence="6">Protein YIPF</fullName>
    </recommendedName>
</protein>
<evidence type="ECO:0000256" key="2">
    <source>
        <dbReference type="ARBA" id="ARBA00010596"/>
    </source>
</evidence>
<dbReference type="GO" id="GO:0005802">
    <property type="term" value="C:trans-Golgi network"/>
    <property type="evidence" value="ECO:0007669"/>
    <property type="project" value="TreeGrafter"/>
</dbReference>
<accession>A0A5K3EJ99</accession>
<evidence type="ECO:0000256" key="4">
    <source>
        <dbReference type="ARBA" id="ARBA00022989"/>
    </source>
</evidence>
<feature type="transmembrane region" description="Helical" evidence="6">
    <location>
        <begin position="143"/>
        <end position="164"/>
    </location>
</feature>
<evidence type="ECO:0000256" key="3">
    <source>
        <dbReference type="ARBA" id="ARBA00022692"/>
    </source>
</evidence>
<comment type="subcellular location">
    <subcellularLocation>
        <location evidence="6">Golgi apparatus membrane</location>
        <topology evidence="6">Multi-pass membrane protein</topology>
    </subcellularLocation>
    <subcellularLocation>
        <location evidence="1">Membrane</location>
        <topology evidence="1">Multi-pass membrane protein</topology>
    </subcellularLocation>
</comment>
<evidence type="ECO:0000259" key="7">
    <source>
        <dbReference type="Pfam" id="PF04893"/>
    </source>
</evidence>
<proteinExistence type="inferred from homology"/>
<reference evidence="8" key="1">
    <citation type="submission" date="2019-11" db="UniProtKB">
        <authorList>
            <consortium name="WormBaseParasite"/>
        </authorList>
    </citation>
    <scope>IDENTIFICATION</scope>
</reference>
<dbReference type="PANTHER" id="PTHR21236:SF1">
    <property type="entry name" value="PROTEIN YIPF6"/>
    <property type="match status" value="1"/>
</dbReference>
<dbReference type="InterPro" id="IPR006977">
    <property type="entry name" value="Yip1_dom"/>
</dbReference>
<dbReference type="AlphaFoldDB" id="A0A5K3EJ99"/>
<feature type="transmembrane region" description="Helical" evidence="6">
    <location>
        <begin position="110"/>
        <end position="131"/>
    </location>
</feature>
<feature type="transmembrane region" description="Helical" evidence="6">
    <location>
        <begin position="205"/>
        <end position="222"/>
    </location>
</feature>
<dbReference type="GO" id="GO:0000139">
    <property type="term" value="C:Golgi membrane"/>
    <property type="evidence" value="ECO:0007669"/>
    <property type="project" value="UniProtKB-SubCell"/>
</dbReference>
<evidence type="ECO:0000256" key="6">
    <source>
        <dbReference type="RuleBase" id="RU361264"/>
    </source>
</evidence>
<keyword evidence="4 6" id="KW-1133">Transmembrane helix</keyword>
<feature type="transmembrane region" description="Helical" evidence="6">
    <location>
        <begin position="170"/>
        <end position="193"/>
    </location>
</feature>
<sequence length="230" mass="25083">MAYTNVGFSDDSVVFHGPDPAVGTVGLEGDIQSPATNASIKGTIDESIKDTILRDVKSVCRKLKHVICPRRGHELLRDWDLWGPFFIMIILALVLQLSHGQKEDAGAPQFAQVFTVFWLGVIAVSVNTNLLGGTLSFCQTVCVLGYCILPLVTALVINVIIKLLTPPSGWILLIRLLVVLTGLAYSLFSSTTFLAPSSKPGRVSLVVYPLCLFYFFIGWLVFVNTGPSRI</sequence>
<evidence type="ECO:0000313" key="8">
    <source>
        <dbReference type="WBParaSite" id="MCU_001000-RB"/>
    </source>
</evidence>
<evidence type="ECO:0000256" key="5">
    <source>
        <dbReference type="ARBA" id="ARBA00023136"/>
    </source>
</evidence>
<organism evidence="8">
    <name type="scientific">Mesocestoides corti</name>
    <name type="common">Flatworm</name>
    <dbReference type="NCBI Taxonomy" id="53468"/>
    <lineage>
        <taxon>Eukaryota</taxon>
        <taxon>Metazoa</taxon>
        <taxon>Spiralia</taxon>
        <taxon>Lophotrochozoa</taxon>
        <taxon>Platyhelminthes</taxon>
        <taxon>Cestoda</taxon>
        <taxon>Eucestoda</taxon>
        <taxon>Cyclophyllidea</taxon>
        <taxon>Mesocestoididae</taxon>
        <taxon>Mesocestoides</taxon>
    </lineage>
</organism>
<dbReference type="WBParaSite" id="MCU_001000-RB">
    <property type="protein sequence ID" value="MCU_001000-RB"/>
    <property type="gene ID" value="MCU_001000"/>
</dbReference>
<dbReference type="InterPro" id="IPR045231">
    <property type="entry name" value="Yip1/4-like"/>
</dbReference>
<evidence type="ECO:0000256" key="1">
    <source>
        <dbReference type="ARBA" id="ARBA00004141"/>
    </source>
</evidence>
<dbReference type="Pfam" id="PF04893">
    <property type="entry name" value="Yip1"/>
    <property type="match status" value="1"/>
</dbReference>